<reference evidence="4 5" key="1">
    <citation type="journal article" date="2015" name="G3 (Bethesda)">
        <title>Insights into Ongoing Evolution of the Hexachlorocyclohexane Catabolic Pathway from Comparative Genomics of Ten Sphingomonadaceae Strains.</title>
        <authorList>
            <person name="Pearce S.L."/>
            <person name="Oakeshott J.G."/>
            <person name="Pandey G."/>
        </authorList>
    </citation>
    <scope>NUCLEOTIDE SEQUENCE [LARGE SCALE GENOMIC DNA]</scope>
    <source>
        <strain evidence="4 5">LL02</strain>
    </source>
</reference>
<name>A0A0J7XJR3_9SPHN</name>
<dbReference type="Pfam" id="PF00106">
    <property type="entry name" value="adh_short"/>
    <property type="match status" value="1"/>
</dbReference>
<dbReference type="OrthoDB" id="9804774at2"/>
<dbReference type="InterPro" id="IPR002347">
    <property type="entry name" value="SDR_fam"/>
</dbReference>
<dbReference type="PRINTS" id="PR00081">
    <property type="entry name" value="GDHRDH"/>
</dbReference>
<dbReference type="PANTHER" id="PTHR43975:SF2">
    <property type="entry name" value="EG:BACR7A4.14 PROTEIN-RELATED"/>
    <property type="match status" value="1"/>
</dbReference>
<evidence type="ECO:0000313" key="4">
    <source>
        <dbReference type="EMBL" id="KMS51947.1"/>
    </source>
</evidence>
<dbReference type="PANTHER" id="PTHR43975">
    <property type="entry name" value="ZGC:101858"/>
    <property type="match status" value="1"/>
</dbReference>
<comment type="similarity">
    <text evidence="1 2">Belongs to the short-chain dehydrogenases/reductases (SDR) family.</text>
</comment>
<gene>
    <name evidence="4" type="ORF">V474_02560</name>
</gene>
<comment type="caution">
    <text evidence="4">The sequence shown here is derived from an EMBL/GenBank/DDBJ whole genome shotgun (WGS) entry which is preliminary data.</text>
</comment>
<evidence type="ECO:0000259" key="3">
    <source>
        <dbReference type="SMART" id="SM00822"/>
    </source>
</evidence>
<dbReference type="Gene3D" id="3.40.50.720">
    <property type="entry name" value="NAD(P)-binding Rossmann-like Domain"/>
    <property type="match status" value="1"/>
</dbReference>
<dbReference type="InterPro" id="IPR036291">
    <property type="entry name" value="NAD(P)-bd_dom_sf"/>
</dbReference>
<dbReference type="CDD" id="cd05233">
    <property type="entry name" value="SDR_c"/>
    <property type="match status" value="1"/>
</dbReference>
<dbReference type="InterPro" id="IPR020904">
    <property type="entry name" value="Sc_DH/Rdtase_CS"/>
</dbReference>
<feature type="domain" description="Ketoreductase" evidence="3">
    <location>
        <begin position="9"/>
        <end position="178"/>
    </location>
</feature>
<evidence type="ECO:0000256" key="2">
    <source>
        <dbReference type="RuleBase" id="RU000363"/>
    </source>
</evidence>
<proteinExistence type="inferred from homology"/>
<dbReference type="PROSITE" id="PS00061">
    <property type="entry name" value="ADH_SHORT"/>
    <property type="match status" value="1"/>
</dbReference>
<sequence length="252" mass="25728">MSSREFDGKVVIVTGAASGLGRATAVAFAQAGARLALADVDAQGLQETASSIGDLGGEAVALPTDISDVAACAALVEAAHARLGQIDVLCNVAGAFGFAKATEISPEAWNRIFAVNVRGPFFLIQAALPHLIRAEGAVVNVASASAFLGHAYLSHYAASKAALVNLTKSLAMEFIDQPVRINAIAPGGINTAMTATPSVPEGIDFRLLGRYTPLRGSSEPEDLTDLILVLAGPRGKAIHGACLNADRGITAG</sequence>
<accession>A0A0J7XJR3</accession>
<keyword evidence="5" id="KW-1185">Reference proteome</keyword>
<dbReference type="RefSeq" id="WP_059153107.1">
    <property type="nucleotide sequence ID" value="NZ_KQ130457.1"/>
</dbReference>
<dbReference type="InterPro" id="IPR057326">
    <property type="entry name" value="KR_dom"/>
</dbReference>
<evidence type="ECO:0000313" key="5">
    <source>
        <dbReference type="Proteomes" id="UP000052268"/>
    </source>
</evidence>
<dbReference type="AlphaFoldDB" id="A0A0J7XJR3"/>
<protein>
    <submittedName>
        <fullName evidence="4">Short-chain dehydrogenase</fullName>
    </submittedName>
</protein>
<dbReference type="PATRIC" id="fig|1114963.3.peg.4131"/>
<dbReference type="SMART" id="SM00822">
    <property type="entry name" value="PKS_KR"/>
    <property type="match status" value="1"/>
</dbReference>
<dbReference type="FunFam" id="3.40.50.720:FF:000084">
    <property type="entry name" value="Short-chain dehydrogenase reductase"/>
    <property type="match status" value="1"/>
</dbReference>
<dbReference type="PRINTS" id="PR00080">
    <property type="entry name" value="SDRFAMILY"/>
</dbReference>
<dbReference type="Proteomes" id="UP000052268">
    <property type="component" value="Unassembled WGS sequence"/>
</dbReference>
<evidence type="ECO:0000256" key="1">
    <source>
        <dbReference type="ARBA" id="ARBA00006484"/>
    </source>
</evidence>
<dbReference type="SUPFAM" id="SSF51735">
    <property type="entry name" value="NAD(P)-binding Rossmann-fold domains"/>
    <property type="match status" value="1"/>
</dbReference>
<organism evidence="4 5">
    <name type="scientific">Novosphingobium barchaimii LL02</name>
    <dbReference type="NCBI Taxonomy" id="1114963"/>
    <lineage>
        <taxon>Bacteria</taxon>
        <taxon>Pseudomonadati</taxon>
        <taxon>Pseudomonadota</taxon>
        <taxon>Alphaproteobacteria</taxon>
        <taxon>Sphingomonadales</taxon>
        <taxon>Sphingomonadaceae</taxon>
        <taxon>Novosphingobium</taxon>
    </lineage>
</organism>
<dbReference type="EMBL" id="JACU01000010">
    <property type="protein sequence ID" value="KMS51947.1"/>
    <property type="molecule type" value="Genomic_DNA"/>
</dbReference>